<dbReference type="PANTHER" id="PTHR33787:SF3">
    <property type="entry name" value="YCF20-LIKE PROTEIN"/>
    <property type="match status" value="1"/>
</dbReference>
<comment type="similarity">
    <text evidence="1">Belongs to the ycf20 family.</text>
</comment>
<accession>A0AAE1R5J0</accession>
<dbReference type="Pfam" id="PF22936">
    <property type="entry name" value="Pol_BBD"/>
    <property type="match status" value="1"/>
</dbReference>
<evidence type="ECO:0000259" key="2">
    <source>
        <dbReference type="Pfam" id="PF22936"/>
    </source>
</evidence>
<feature type="domain" description="Retrovirus-related Pol polyprotein from transposon TNT 1-94-like beta-barrel" evidence="2">
    <location>
        <begin position="13"/>
        <end position="88"/>
    </location>
</feature>
<evidence type="ECO:0000256" key="1">
    <source>
        <dbReference type="ARBA" id="ARBA00009846"/>
    </source>
</evidence>
<dbReference type="InterPro" id="IPR054722">
    <property type="entry name" value="PolX-like_BBD"/>
</dbReference>
<keyword evidence="4" id="KW-1185">Reference proteome</keyword>
<reference evidence="3" key="1">
    <citation type="submission" date="2023-12" db="EMBL/GenBank/DDBJ databases">
        <title>Genome assembly of Anisodus tanguticus.</title>
        <authorList>
            <person name="Wang Y.-J."/>
        </authorList>
    </citation>
    <scope>NUCLEOTIDE SEQUENCE</scope>
    <source>
        <strain evidence="3">KB-2021</strain>
        <tissue evidence="3">Leaf</tissue>
    </source>
</reference>
<evidence type="ECO:0000313" key="3">
    <source>
        <dbReference type="EMBL" id="KAK4345616.1"/>
    </source>
</evidence>
<protein>
    <recommendedName>
        <fullName evidence="2">Retrovirus-related Pol polyprotein from transposon TNT 1-94-like beta-barrel domain-containing protein</fullName>
    </recommendedName>
</protein>
<evidence type="ECO:0000313" key="4">
    <source>
        <dbReference type="Proteomes" id="UP001291623"/>
    </source>
</evidence>
<dbReference type="PANTHER" id="PTHR33787">
    <property type="match status" value="1"/>
</dbReference>
<dbReference type="AlphaFoldDB" id="A0AAE1R5J0"/>
<organism evidence="3 4">
    <name type="scientific">Anisodus tanguticus</name>
    <dbReference type="NCBI Taxonomy" id="243964"/>
    <lineage>
        <taxon>Eukaryota</taxon>
        <taxon>Viridiplantae</taxon>
        <taxon>Streptophyta</taxon>
        <taxon>Embryophyta</taxon>
        <taxon>Tracheophyta</taxon>
        <taxon>Spermatophyta</taxon>
        <taxon>Magnoliopsida</taxon>
        <taxon>eudicotyledons</taxon>
        <taxon>Gunneridae</taxon>
        <taxon>Pentapetalae</taxon>
        <taxon>asterids</taxon>
        <taxon>lamiids</taxon>
        <taxon>Solanales</taxon>
        <taxon>Solanaceae</taxon>
        <taxon>Solanoideae</taxon>
        <taxon>Hyoscyameae</taxon>
        <taxon>Anisodus</taxon>
    </lineage>
</organism>
<proteinExistence type="inferred from homology"/>
<dbReference type="EMBL" id="JAVYJV010000019">
    <property type="protein sequence ID" value="KAK4345616.1"/>
    <property type="molecule type" value="Genomic_DNA"/>
</dbReference>
<dbReference type="Proteomes" id="UP001291623">
    <property type="component" value="Unassembled WGS sequence"/>
</dbReference>
<sequence>MAFLTRQQPDNAWYMDTGVTSHLTNNSGNLPQMRQLPTPQFIMNDNGHRIPIQGFGHTLTPPPHPHFSLQNVLYAPNIIKNRISARSIRSAADGSGLNTSPTTSSSGGYQLIRAIEALLGILDANIKVLRKNLPMKLLFFLGDFYCATAFATVIGQTSDWDIISAGLAVAVVEGIGALMYRSIPLIDEARSLITMFNYWKTGLTLGLFLDSFKY</sequence>
<name>A0AAE1R5J0_9SOLA</name>
<comment type="caution">
    <text evidence="3">The sequence shown here is derived from an EMBL/GenBank/DDBJ whole genome shotgun (WGS) entry which is preliminary data.</text>
</comment>
<gene>
    <name evidence="3" type="ORF">RND71_035792</name>
</gene>
<dbReference type="InterPro" id="IPR007572">
    <property type="entry name" value="Uncharacterised_Ycf20"/>
</dbReference>
<dbReference type="Pfam" id="PF04483">
    <property type="entry name" value="DUF565"/>
    <property type="match status" value="1"/>
</dbReference>